<feature type="disulfide bond" evidence="6">
    <location>
        <begin position="146"/>
        <end position="165"/>
    </location>
</feature>
<dbReference type="Gene3D" id="1.10.1450.10">
    <property type="entry name" value="Tetraspanin"/>
    <property type="match status" value="1"/>
</dbReference>
<dbReference type="Proteomes" id="UP000827092">
    <property type="component" value="Unassembled WGS sequence"/>
</dbReference>
<dbReference type="PANTHER" id="PTHR19282:SF452">
    <property type="entry name" value="LD03691P"/>
    <property type="match status" value="1"/>
</dbReference>
<feature type="transmembrane region" description="Helical" evidence="7">
    <location>
        <begin position="194"/>
        <end position="223"/>
    </location>
</feature>
<dbReference type="PIRSF" id="PIRSF002419">
    <property type="entry name" value="Tetraspanin"/>
    <property type="match status" value="1"/>
</dbReference>
<feature type="disulfide bond" evidence="6">
    <location>
        <begin position="145"/>
        <end position="182"/>
    </location>
</feature>
<evidence type="ECO:0000313" key="9">
    <source>
        <dbReference type="Proteomes" id="UP000827092"/>
    </source>
</evidence>
<dbReference type="InterPro" id="IPR018499">
    <property type="entry name" value="Tetraspanin/Peripherin"/>
</dbReference>
<evidence type="ECO:0000256" key="1">
    <source>
        <dbReference type="ARBA" id="ARBA00004141"/>
    </source>
</evidence>
<keyword evidence="3 7" id="KW-0812">Transmembrane</keyword>
<protein>
    <recommendedName>
        <fullName evidence="7">Tetraspanin</fullName>
    </recommendedName>
</protein>
<dbReference type="InterPro" id="IPR000301">
    <property type="entry name" value="Tetraspanin_animals"/>
</dbReference>
<evidence type="ECO:0000256" key="5">
    <source>
        <dbReference type="ARBA" id="ARBA00023136"/>
    </source>
</evidence>
<evidence type="ECO:0000256" key="3">
    <source>
        <dbReference type="ARBA" id="ARBA00022692"/>
    </source>
</evidence>
<dbReference type="GO" id="GO:0016020">
    <property type="term" value="C:membrane"/>
    <property type="evidence" value="ECO:0007669"/>
    <property type="project" value="UniProtKB-SubCell"/>
</dbReference>
<comment type="subcellular location">
    <subcellularLocation>
        <location evidence="1 7">Membrane</location>
        <topology evidence="1 7">Multi-pass membrane protein</topology>
    </subcellularLocation>
</comment>
<evidence type="ECO:0000256" key="2">
    <source>
        <dbReference type="ARBA" id="ARBA00006840"/>
    </source>
</evidence>
<name>A0AAV6U3R2_9ARAC</name>
<reference evidence="8 9" key="1">
    <citation type="journal article" date="2022" name="Nat. Ecol. Evol.">
        <title>A masculinizing supergene underlies an exaggerated male reproductive morph in a spider.</title>
        <authorList>
            <person name="Hendrickx F."/>
            <person name="De Corte Z."/>
            <person name="Sonet G."/>
            <person name="Van Belleghem S.M."/>
            <person name="Kostlbacher S."/>
            <person name="Vangestel C."/>
        </authorList>
    </citation>
    <scope>NUCLEOTIDE SEQUENCE [LARGE SCALE GENOMIC DNA]</scope>
    <source>
        <strain evidence="8">W744_W776</strain>
    </source>
</reference>
<keyword evidence="6" id="KW-1015">Disulfide bond</keyword>
<sequence>MVKGGVMTFVKYAIFIFNVMFVVGGMVLVAEGIIIYQKKGLIIFADAEKVHSQPMPIIAMCLGSCIAVMAVLGCCGAWRETPWKLLLYGLLLFALCVCQITAMVMVQIHRKESAQILKAGMWKSLQQQKWDQLKVWNTMQTEWECCGVEGPKDYEDKKMKVPGSCCKPTVECNVSEAFNKGCYKKLLDFLNKKLTVFGGLGGLIAVTELTGAVFTFCLVRAVWRERRETRRQRAAQRQPPNQPQI</sequence>
<keyword evidence="5 7" id="KW-0472">Membrane</keyword>
<feature type="transmembrane region" description="Helical" evidence="7">
    <location>
        <begin position="57"/>
        <end position="79"/>
    </location>
</feature>
<proteinExistence type="inferred from homology"/>
<organism evidence="8 9">
    <name type="scientific">Oedothorax gibbosus</name>
    <dbReference type="NCBI Taxonomy" id="931172"/>
    <lineage>
        <taxon>Eukaryota</taxon>
        <taxon>Metazoa</taxon>
        <taxon>Ecdysozoa</taxon>
        <taxon>Arthropoda</taxon>
        <taxon>Chelicerata</taxon>
        <taxon>Arachnida</taxon>
        <taxon>Araneae</taxon>
        <taxon>Araneomorphae</taxon>
        <taxon>Entelegynae</taxon>
        <taxon>Araneoidea</taxon>
        <taxon>Linyphiidae</taxon>
        <taxon>Erigoninae</taxon>
        <taxon>Oedothorax</taxon>
    </lineage>
</organism>
<dbReference type="Pfam" id="PF00335">
    <property type="entry name" value="Tetraspanin"/>
    <property type="match status" value="1"/>
</dbReference>
<evidence type="ECO:0000256" key="6">
    <source>
        <dbReference type="PIRSR" id="PIRSR002419-1"/>
    </source>
</evidence>
<dbReference type="CDD" id="cd03127">
    <property type="entry name" value="tetraspanin_LEL"/>
    <property type="match status" value="1"/>
</dbReference>
<dbReference type="PANTHER" id="PTHR19282">
    <property type="entry name" value="TETRASPANIN"/>
    <property type="match status" value="1"/>
</dbReference>
<evidence type="ECO:0000313" key="8">
    <source>
        <dbReference type="EMBL" id="KAG8178628.1"/>
    </source>
</evidence>
<dbReference type="AlphaFoldDB" id="A0AAV6U3R2"/>
<dbReference type="SUPFAM" id="SSF48652">
    <property type="entry name" value="Tetraspanin"/>
    <property type="match status" value="1"/>
</dbReference>
<accession>A0AAV6U3R2</accession>
<comment type="similarity">
    <text evidence="2 7">Belongs to the tetraspanin (TM4SF) family.</text>
</comment>
<dbReference type="InterPro" id="IPR008952">
    <property type="entry name" value="Tetraspanin_EC2_sf"/>
</dbReference>
<evidence type="ECO:0000256" key="7">
    <source>
        <dbReference type="RuleBase" id="RU361218"/>
    </source>
</evidence>
<dbReference type="EMBL" id="JAFNEN010000679">
    <property type="protein sequence ID" value="KAG8178628.1"/>
    <property type="molecule type" value="Genomic_DNA"/>
</dbReference>
<keyword evidence="4 7" id="KW-1133">Transmembrane helix</keyword>
<gene>
    <name evidence="8" type="ORF">JTE90_016290</name>
</gene>
<dbReference type="PRINTS" id="PR00259">
    <property type="entry name" value="TMFOUR"/>
</dbReference>
<comment type="caution">
    <text evidence="8">The sequence shown here is derived from an EMBL/GenBank/DDBJ whole genome shotgun (WGS) entry which is preliminary data.</text>
</comment>
<keyword evidence="9" id="KW-1185">Reference proteome</keyword>
<feature type="transmembrane region" description="Helical" evidence="7">
    <location>
        <begin position="12"/>
        <end position="36"/>
    </location>
</feature>
<evidence type="ECO:0000256" key="4">
    <source>
        <dbReference type="ARBA" id="ARBA00022989"/>
    </source>
</evidence>
<feature type="transmembrane region" description="Helical" evidence="7">
    <location>
        <begin position="85"/>
        <end position="108"/>
    </location>
</feature>